<protein>
    <recommendedName>
        <fullName evidence="4">BTB domain-containing protein</fullName>
    </recommendedName>
</protein>
<dbReference type="AlphaFoldDB" id="A0A139IF85"/>
<dbReference type="STRING" id="113226.A0A139IF85"/>
<evidence type="ECO:0000313" key="2">
    <source>
        <dbReference type="EMBL" id="KXT13360.1"/>
    </source>
</evidence>
<accession>A0A139IF85</accession>
<feature type="compositionally biased region" description="Basic residues" evidence="1">
    <location>
        <begin position="11"/>
        <end position="22"/>
    </location>
</feature>
<dbReference type="Proteomes" id="UP000073492">
    <property type="component" value="Unassembled WGS sequence"/>
</dbReference>
<keyword evidence="3" id="KW-1185">Reference proteome</keyword>
<comment type="caution">
    <text evidence="2">The sequence shown here is derived from an EMBL/GenBank/DDBJ whole genome shotgun (WGS) entry which is preliminary data.</text>
</comment>
<feature type="compositionally biased region" description="Low complexity" evidence="1">
    <location>
        <begin position="1"/>
        <end position="10"/>
    </location>
</feature>
<name>A0A139IF85_9PEZI</name>
<feature type="region of interest" description="Disordered" evidence="1">
    <location>
        <begin position="1"/>
        <end position="26"/>
    </location>
</feature>
<reference evidence="2 3" key="1">
    <citation type="submission" date="2015-07" db="EMBL/GenBank/DDBJ databases">
        <title>Comparative genomics of the Sigatoka disease complex on banana suggests a link between parallel evolutionary changes in Pseudocercospora fijiensis and Pseudocercospora eumusae and increased virulence on the banana host.</title>
        <authorList>
            <person name="Chang T.-C."/>
            <person name="Salvucci A."/>
            <person name="Crous P.W."/>
            <person name="Stergiopoulos I."/>
        </authorList>
    </citation>
    <scope>NUCLEOTIDE SEQUENCE [LARGE SCALE GENOMIC DNA]</scope>
    <source>
        <strain evidence="2 3">CBS 116634</strain>
    </source>
</reference>
<organism evidence="2 3">
    <name type="scientific">Pseudocercospora musae</name>
    <dbReference type="NCBI Taxonomy" id="113226"/>
    <lineage>
        <taxon>Eukaryota</taxon>
        <taxon>Fungi</taxon>
        <taxon>Dikarya</taxon>
        <taxon>Ascomycota</taxon>
        <taxon>Pezizomycotina</taxon>
        <taxon>Dothideomycetes</taxon>
        <taxon>Dothideomycetidae</taxon>
        <taxon>Mycosphaerellales</taxon>
        <taxon>Mycosphaerellaceae</taxon>
        <taxon>Pseudocercospora</taxon>
    </lineage>
</organism>
<sequence length="286" mass="32285">MCTPTTTTTTTHHRPSKGKPPIHKSPPIEPVTALVSRFQSPQGDLISISLKSSPNPCGLLSKTLLYHLSPYFKRHTNPLILPTSDPLIFGVFLFWLQNNRLPQFHELDGSSPPEDFDPSPNIEECWQTLLVKIWKFAAEIEVGGLQNECMRAVFETDFEAEEFKRCLGLSPKRSMMRKALVMYMLWYDDASRRLKDSGLLAEQRAFLKGSISVAGIEGVGEDIKECEKAWRLLDEEGCGRPRAEMFFVPVWGGERVACELSGAERQLMERGSVETLKAGECQYLFD</sequence>
<dbReference type="EMBL" id="LFZO01000120">
    <property type="protein sequence ID" value="KXT13360.1"/>
    <property type="molecule type" value="Genomic_DNA"/>
</dbReference>
<proteinExistence type="predicted"/>
<evidence type="ECO:0000313" key="3">
    <source>
        <dbReference type="Proteomes" id="UP000073492"/>
    </source>
</evidence>
<evidence type="ECO:0000256" key="1">
    <source>
        <dbReference type="SAM" id="MobiDB-lite"/>
    </source>
</evidence>
<gene>
    <name evidence="2" type="ORF">AC579_2945</name>
</gene>
<dbReference type="OrthoDB" id="3649010at2759"/>
<evidence type="ECO:0008006" key="4">
    <source>
        <dbReference type="Google" id="ProtNLM"/>
    </source>
</evidence>